<organism evidence="1 2">
    <name type="scientific">Fodinibius halophilus</name>
    <dbReference type="NCBI Taxonomy" id="1736908"/>
    <lineage>
        <taxon>Bacteria</taxon>
        <taxon>Pseudomonadati</taxon>
        <taxon>Balneolota</taxon>
        <taxon>Balneolia</taxon>
        <taxon>Balneolales</taxon>
        <taxon>Balneolaceae</taxon>
        <taxon>Fodinibius</taxon>
    </lineage>
</organism>
<keyword evidence="2" id="KW-1185">Reference proteome</keyword>
<evidence type="ECO:0000313" key="1">
    <source>
        <dbReference type="EMBL" id="NGP87186.1"/>
    </source>
</evidence>
<reference evidence="1 2" key="1">
    <citation type="submission" date="2020-02" db="EMBL/GenBank/DDBJ databases">
        <title>Aliifodinibius halophilus 2W32, complete genome.</title>
        <authorList>
            <person name="Li Y."/>
            <person name="Wu S."/>
        </authorList>
    </citation>
    <scope>NUCLEOTIDE SEQUENCE [LARGE SCALE GENOMIC DNA]</scope>
    <source>
        <strain evidence="1 2">2W32</strain>
    </source>
</reference>
<accession>A0A6M1SUG7</accession>
<evidence type="ECO:0000313" key="2">
    <source>
        <dbReference type="Proteomes" id="UP000479132"/>
    </source>
</evidence>
<proteinExistence type="predicted"/>
<gene>
    <name evidence="1" type="ORF">G3569_02370</name>
</gene>
<dbReference type="Proteomes" id="UP000479132">
    <property type="component" value="Unassembled WGS sequence"/>
</dbReference>
<protein>
    <submittedName>
        <fullName evidence="1">DUF4920 domain-containing protein</fullName>
    </submittedName>
</protein>
<dbReference type="RefSeq" id="WP_165265703.1">
    <property type="nucleotide sequence ID" value="NZ_JAALLS010000002.1"/>
</dbReference>
<dbReference type="AlphaFoldDB" id="A0A6M1SUG7"/>
<comment type="caution">
    <text evidence="1">The sequence shown here is derived from an EMBL/GenBank/DDBJ whole genome shotgun (WGS) entry which is preliminary data.</text>
</comment>
<dbReference type="Pfam" id="PF16267">
    <property type="entry name" value="DUF4920"/>
    <property type="match status" value="1"/>
</dbReference>
<dbReference type="EMBL" id="JAALLS010000002">
    <property type="protein sequence ID" value="NGP87186.1"/>
    <property type="molecule type" value="Genomic_DNA"/>
</dbReference>
<dbReference type="InterPro" id="IPR032577">
    <property type="entry name" value="DUF4920"/>
</dbReference>
<sequence>MKNIFLVILGFLFVANIGFAQEKVIRLSAPVEQGDNYEVFGDEFPQGMEVTGLERLIAKSADYKGQQVTTGGTIKKVCQKKGCFFMLGAQNGDVRIKFKDYSFFVPTNSTGKEAKLVGTFQVNELSEQKAKHYAKDAGEDTPKVEGPQKEYSVIATSVKIIDAER</sequence>
<name>A0A6M1SUG7_9BACT</name>